<dbReference type="FunFam" id="2.70.170.10:FF:000028">
    <property type="entry name" value="AcetylCholine Receptor"/>
    <property type="match status" value="1"/>
</dbReference>
<feature type="transmembrane region" description="Helical" evidence="15">
    <location>
        <begin position="242"/>
        <end position="262"/>
    </location>
</feature>
<feature type="transmembrane region" description="Helical" evidence="15">
    <location>
        <begin position="431"/>
        <end position="455"/>
    </location>
</feature>
<comment type="subcellular location">
    <subcellularLocation>
        <location evidence="14">Postsynaptic cell membrane</location>
        <topology evidence="14">Multi-pass membrane protein</topology>
    </subcellularLocation>
</comment>
<dbReference type="Gene3D" id="2.70.170.10">
    <property type="entry name" value="Neurotransmitter-gated ion-channel ligand-binding domain"/>
    <property type="match status" value="1"/>
</dbReference>
<feature type="transmembrane region" description="Helical" evidence="15">
    <location>
        <begin position="211"/>
        <end position="235"/>
    </location>
</feature>
<evidence type="ECO:0000256" key="6">
    <source>
        <dbReference type="ARBA" id="ARBA00023065"/>
    </source>
</evidence>
<dbReference type="InterPro" id="IPR006029">
    <property type="entry name" value="Neurotrans-gated_channel_TM"/>
</dbReference>
<dbReference type="GO" id="GO:0045211">
    <property type="term" value="C:postsynaptic membrane"/>
    <property type="evidence" value="ECO:0007669"/>
    <property type="project" value="UniProtKB-SubCell"/>
</dbReference>
<evidence type="ECO:0000256" key="4">
    <source>
        <dbReference type="ARBA" id="ARBA00022989"/>
    </source>
</evidence>
<keyword evidence="12" id="KW-1071">Ligand-gated ion channel</keyword>
<feature type="domain" description="Neurotransmitter-gated ion-channel transmembrane" evidence="17">
    <location>
        <begin position="218"/>
        <end position="447"/>
    </location>
</feature>
<keyword evidence="18" id="KW-1185">Reference proteome</keyword>
<dbReference type="GO" id="GO:0004888">
    <property type="term" value="F:transmembrane signaling receptor activity"/>
    <property type="evidence" value="ECO:0007669"/>
    <property type="project" value="InterPro"/>
</dbReference>
<keyword evidence="7 15" id="KW-0472">Membrane</keyword>
<dbReference type="SUPFAM" id="SSF63712">
    <property type="entry name" value="Nicotinic receptor ligand binding domain-like"/>
    <property type="match status" value="1"/>
</dbReference>
<dbReference type="InterPro" id="IPR036734">
    <property type="entry name" value="Neur_chan_lig-bd_sf"/>
</dbReference>
<evidence type="ECO:0000256" key="11">
    <source>
        <dbReference type="ARBA" id="ARBA00023257"/>
    </source>
</evidence>
<dbReference type="InterPro" id="IPR006202">
    <property type="entry name" value="Neur_chan_lig-bd"/>
</dbReference>
<feature type="chain" id="PRO_5038172726" evidence="15">
    <location>
        <begin position="20"/>
        <end position="479"/>
    </location>
</feature>
<evidence type="ECO:0000259" key="16">
    <source>
        <dbReference type="Pfam" id="PF02931"/>
    </source>
</evidence>
<evidence type="ECO:0000313" key="18">
    <source>
        <dbReference type="Proteomes" id="UP000887565"/>
    </source>
</evidence>
<evidence type="ECO:0000256" key="5">
    <source>
        <dbReference type="ARBA" id="ARBA00023018"/>
    </source>
</evidence>
<dbReference type="Proteomes" id="UP000887565">
    <property type="component" value="Unplaced"/>
</dbReference>
<evidence type="ECO:0000256" key="3">
    <source>
        <dbReference type="ARBA" id="ARBA00022692"/>
    </source>
</evidence>
<dbReference type="Gene3D" id="1.20.58.390">
    <property type="entry name" value="Neurotransmitter-gated ion-channel transmembrane domain"/>
    <property type="match status" value="2"/>
</dbReference>
<dbReference type="InterPro" id="IPR018000">
    <property type="entry name" value="Neurotransmitter_ion_chnl_CS"/>
</dbReference>
<evidence type="ECO:0000256" key="2">
    <source>
        <dbReference type="ARBA" id="ARBA00022475"/>
    </source>
</evidence>
<dbReference type="Pfam" id="PF02932">
    <property type="entry name" value="Neur_chan_memb"/>
    <property type="match status" value="1"/>
</dbReference>
<dbReference type="InterPro" id="IPR006201">
    <property type="entry name" value="Neur_channel"/>
</dbReference>
<dbReference type="InterPro" id="IPR002394">
    <property type="entry name" value="Nicotinic_acetylcholine_rcpt"/>
</dbReference>
<dbReference type="PANTHER" id="PTHR18945">
    <property type="entry name" value="NEUROTRANSMITTER GATED ION CHANNEL"/>
    <property type="match status" value="1"/>
</dbReference>
<evidence type="ECO:0000256" key="15">
    <source>
        <dbReference type="RuleBase" id="RU000687"/>
    </source>
</evidence>
<dbReference type="SUPFAM" id="SSF90112">
    <property type="entry name" value="Neurotransmitter-gated ion-channel transmembrane pore"/>
    <property type="match status" value="1"/>
</dbReference>
<keyword evidence="8" id="KW-1015">Disulfide bond</keyword>
<keyword evidence="6 15" id="KW-0406">Ion transport</keyword>
<evidence type="ECO:0000259" key="17">
    <source>
        <dbReference type="Pfam" id="PF02932"/>
    </source>
</evidence>
<evidence type="ECO:0000313" key="19">
    <source>
        <dbReference type="WBParaSite" id="nRc.2.0.1.t11488-RA"/>
    </source>
</evidence>
<organism evidence="18 19">
    <name type="scientific">Romanomermis culicivorax</name>
    <name type="common">Nematode worm</name>
    <dbReference type="NCBI Taxonomy" id="13658"/>
    <lineage>
        <taxon>Eukaryota</taxon>
        <taxon>Metazoa</taxon>
        <taxon>Ecdysozoa</taxon>
        <taxon>Nematoda</taxon>
        <taxon>Enoplea</taxon>
        <taxon>Dorylaimia</taxon>
        <taxon>Mermithida</taxon>
        <taxon>Mermithoidea</taxon>
        <taxon>Mermithidae</taxon>
        <taxon>Romanomermis</taxon>
    </lineage>
</organism>
<keyword evidence="10" id="KW-0325">Glycoprotein</keyword>
<dbReference type="InterPro" id="IPR038050">
    <property type="entry name" value="Neuro_actylchol_rec"/>
</dbReference>
<dbReference type="PRINTS" id="PR00254">
    <property type="entry name" value="NICOTINICR"/>
</dbReference>
<keyword evidence="5" id="KW-0770">Synapse</keyword>
<keyword evidence="13 15" id="KW-0407">Ion channel</keyword>
<feature type="signal peptide" evidence="15">
    <location>
        <begin position="1"/>
        <end position="19"/>
    </location>
</feature>
<evidence type="ECO:0000256" key="12">
    <source>
        <dbReference type="ARBA" id="ARBA00023286"/>
    </source>
</evidence>
<evidence type="ECO:0000256" key="13">
    <source>
        <dbReference type="ARBA" id="ARBA00023303"/>
    </source>
</evidence>
<keyword evidence="11" id="KW-0628">Postsynaptic cell membrane</keyword>
<keyword evidence="1 15" id="KW-0813">Transport</keyword>
<evidence type="ECO:0000256" key="7">
    <source>
        <dbReference type="ARBA" id="ARBA00023136"/>
    </source>
</evidence>
<dbReference type="PROSITE" id="PS00236">
    <property type="entry name" value="NEUROTR_ION_CHANNEL"/>
    <property type="match status" value="1"/>
</dbReference>
<feature type="domain" description="Neurotransmitter-gated ion-channel ligand-binding" evidence="16">
    <location>
        <begin position="25"/>
        <end position="175"/>
    </location>
</feature>
<keyword evidence="9" id="KW-0675">Receptor</keyword>
<evidence type="ECO:0000256" key="14">
    <source>
        <dbReference type="ARBA" id="ARBA00034104"/>
    </source>
</evidence>
<evidence type="ECO:0000256" key="9">
    <source>
        <dbReference type="ARBA" id="ARBA00023170"/>
    </source>
</evidence>
<keyword evidence="3 15" id="KW-0812">Transmembrane</keyword>
<evidence type="ECO:0000256" key="10">
    <source>
        <dbReference type="ARBA" id="ARBA00023180"/>
    </source>
</evidence>
<evidence type="ECO:0000256" key="8">
    <source>
        <dbReference type="ARBA" id="ARBA00023157"/>
    </source>
</evidence>
<accession>A0A915ICI3</accession>
<keyword evidence="2" id="KW-1003">Cell membrane</keyword>
<protein>
    <submittedName>
        <fullName evidence="19">Uncharacterized protein</fullName>
    </submittedName>
</protein>
<dbReference type="OMA" id="GQEFYID"/>
<proteinExistence type="inferred from homology"/>
<dbReference type="GO" id="GO:0022848">
    <property type="term" value="F:acetylcholine-gated monoatomic cation-selective channel activity"/>
    <property type="evidence" value="ECO:0007669"/>
    <property type="project" value="InterPro"/>
</dbReference>
<dbReference type="WBParaSite" id="nRc.2.0.1.t11488-RA">
    <property type="protein sequence ID" value="nRc.2.0.1.t11488-RA"/>
    <property type="gene ID" value="nRc.2.0.1.g11488"/>
</dbReference>
<keyword evidence="4 15" id="KW-1133">Transmembrane helix</keyword>
<comment type="similarity">
    <text evidence="15">Belongs to the ligand-gated ion channel (TC 1.A.9) family.</text>
</comment>
<dbReference type="CDD" id="cd19064">
    <property type="entry name" value="LGIC_TM_nAChR"/>
    <property type="match status" value="1"/>
</dbReference>
<keyword evidence="15" id="KW-0732">Signal</keyword>
<dbReference type="Pfam" id="PF02931">
    <property type="entry name" value="Neur_chan_LBD"/>
    <property type="match status" value="1"/>
</dbReference>
<sequence length="479" mass="55113">MKTLLPTALVFVMSALTKSEVFEIDQLYEDLFYNYQKISRPNRNASDKIVVEFAAFLIRIIDIDERNQIITVNLWLEMASLKFYQWFDWRFSWAPGLYGGIKKLNIPSDHIWTPDILLYNNADGLPYIPTVTDALVYHDGKVLWSTPAIYKAFCQIDITYFPYDEQNCKLNSAEWDLMNLTSIRRERVYPGCCGQFFYIDITFWITIRRKALFFTVNLVIPCMLIAFLTTSVFYLTDHKVTFAISVLVALSVFFLVLIELIPPTSLVVPLFAQYLLFTMLLVTISILATVIILNIHHRDSATHKMPNWVRTLFLKKLPRIPILCLKVPDWHQVDPKLAKIKKMIHKNAACGERYRGSISNRRPSPYFISADEGTDKESRLRKLATSQGMHPMIIKEMINNVNFIAGHFAALEDGGKDSDDWSYVAYVIDRLFLILFTLINIVGTLVIVMKAPIVLDGRNPLPVPEPTKPLGGDILSRYY</sequence>
<evidence type="ECO:0000256" key="1">
    <source>
        <dbReference type="ARBA" id="ARBA00022448"/>
    </source>
</evidence>
<dbReference type="InterPro" id="IPR036719">
    <property type="entry name" value="Neuro-gated_channel_TM_sf"/>
</dbReference>
<dbReference type="AlphaFoldDB" id="A0A915ICI3"/>
<name>A0A915ICI3_ROMCU</name>
<feature type="transmembrane region" description="Helical" evidence="15">
    <location>
        <begin position="274"/>
        <end position="295"/>
    </location>
</feature>
<reference evidence="19" key="1">
    <citation type="submission" date="2022-11" db="UniProtKB">
        <authorList>
            <consortium name="WormBaseParasite"/>
        </authorList>
    </citation>
    <scope>IDENTIFICATION</scope>
</reference>
<dbReference type="PRINTS" id="PR00252">
    <property type="entry name" value="NRIONCHANNEL"/>
</dbReference>